<name>A0A9P5U7W8_9AGAR</name>
<keyword evidence="4" id="KW-0809">Transit peptide</keyword>
<dbReference type="Proteomes" id="UP000772434">
    <property type="component" value="Unassembled WGS sequence"/>
</dbReference>
<proteinExistence type="inferred from homology"/>
<dbReference type="EMBL" id="JADNRY010000052">
    <property type="protein sequence ID" value="KAF9069287.1"/>
    <property type="molecule type" value="Genomic_DNA"/>
</dbReference>
<dbReference type="AlphaFoldDB" id="A0A9P5U7W8"/>
<keyword evidence="5" id="KW-0496">Mitochondrion</keyword>
<dbReference type="PANTHER" id="PTHR36091">
    <property type="entry name" value="ALTERED INHERITANCE OF MITOCHONDRIA PROTEIN 9, MITOCHONDRIAL"/>
    <property type="match status" value="1"/>
</dbReference>
<evidence type="ECO:0000256" key="7">
    <source>
        <dbReference type="SAM" id="Coils"/>
    </source>
</evidence>
<comment type="caution">
    <text evidence="8">The sequence shown here is derived from an EMBL/GenBank/DDBJ whole genome shotgun (WGS) entry which is preliminary data.</text>
</comment>
<evidence type="ECO:0000313" key="9">
    <source>
        <dbReference type="Proteomes" id="UP000772434"/>
    </source>
</evidence>
<evidence type="ECO:0000256" key="6">
    <source>
        <dbReference type="ARBA" id="ARBA00031849"/>
    </source>
</evidence>
<dbReference type="GO" id="GO:0005739">
    <property type="term" value="C:mitochondrion"/>
    <property type="evidence" value="ECO:0007669"/>
    <property type="project" value="UniProtKB-SubCell"/>
</dbReference>
<evidence type="ECO:0000256" key="3">
    <source>
        <dbReference type="ARBA" id="ARBA00016197"/>
    </source>
</evidence>
<accession>A0A9P5U7W8</accession>
<comment type="subcellular location">
    <subcellularLocation>
        <location evidence="1">Mitochondrion</location>
    </subcellularLocation>
</comment>
<dbReference type="PANTHER" id="PTHR36091:SF1">
    <property type="entry name" value="ALTERED INHERITANCE OF MITOCHONDRIA PROTEIN 9, MITOCHONDRIAL"/>
    <property type="match status" value="1"/>
</dbReference>
<sequence length="537" mass="61615">MPAHSELFAHTSGRWLCNEEIFKKLTYRRFNVEAMEKIACATLDAQRCTKWEKVGEGCSFNKVFLLTFDNDRKAGLRIPNQLVGNVESTTASEVATMEYALYRHESCPTLIKPPKVLRWESSSQNPTETPFILHEYIEGVTLSSRWRSIEGDSAGRALIGVFWAEMTLTYDSFAKHGSLYFRDPSDKHESLYAGDKHDELSEFSRRYKIGPTADPLWWRGAYGALDTNRGPWPDMKTMIKSAIDLQLMALTDIAVLQNPYNHNTTKSDIPVLHRLLDMCTSLLDFITPEAPLVACPTLNHPDLSFNNFIVPPDGLSMPHGLVDWQGASIQPYINCVGMPNDVAYDESYFKLPANREDDVPWPVNFDSMPPDEQEFVTLHRRLALRHKSYINLTQRFMPDRFSLWALPHASALTNLTQDILRCIADGPQPLRENLLLFKNNWEYVLKLSSMETGLPCPIDFSEAQEVDIQQKKEKRDAYDRNVAILLEDINCAEDGWVRNERYEQARTRMEELREEWNEEKMGGPFPLYEGAWSSNLV</sequence>
<keyword evidence="9" id="KW-1185">Reference proteome</keyword>
<dbReference type="SUPFAM" id="SSF56112">
    <property type="entry name" value="Protein kinase-like (PK-like)"/>
    <property type="match status" value="1"/>
</dbReference>
<keyword evidence="7" id="KW-0175">Coiled coil</keyword>
<dbReference type="OrthoDB" id="2831558at2759"/>
<organism evidence="8 9">
    <name type="scientific">Rhodocollybia butyracea</name>
    <dbReference type="NCBI Taxonomy" id="206335"/>
    <lineage>
        <taxon>Eukaryota</taxon>
        <taxon>Fungi</taxon>
        <taxon>Dikarya</taxon>
        <taxon>Basidiomycota</taxon>
        <taxon>Agaricomycotina</taxon>
        <taxon>Agaricomycetes</taxon>
        <taxon>Agaricomycetidae</taxon>
        <taxon>Agaricales</taxon>
        <taxon>Marasmiineae</taxon>
        <taxon>Omphalotaceae</taxon>
        <taxon>Rhodocollybia</taxon>
    </lineage>
</organism>
<reference evidence="8" key="1">
    <citation type="submission" date="2020-11" db="EMBL/GenBank/DDBJ databases">
        <authorList>
            <consortium name="DOE Joint Genome Institute"/>
            <person name="Ahrendt S."/>
            <person name="Riley R."/>
            <person name="Andreopoulos W."/>
            <person name="Labutti K."/>
            <person name="Pangilinan J."/>
            <person name="Ruiz-Duenas F.J."/>
            <person name="Barrasa J.M."/>
            <person name="Sanchez-Garcia M."/>
            <person name="Camarero S."/>
            <person name="Miyauchi S."/>
            <person name="Serrano A."/>
            <person name="Linde D."/>
            <person name="Babiker R."/>
            <person name="Drula E."/>
            <person name="Ayuso-Fernandez I."/>
            <person name="Pacheco R."/>
            <person name="Padilla G."/>
            <person name="Ferreira P."/>
            <person name="Barriuso J."/>
            <person name="Kellner H."/>
            <person name="Castanera R."/>
            <person name="Alfaro M."/>
            <person name="Ramirez L."/>
            <person name="Pisabarro A.G."/>
            <person name="Kuo A."/>
            <person name="Tritt A."/>
            <person name="Lipzen A."/>
            <person name="He G."/>
            <person name="Yan M."/>
            <person name="Ng V."/>
            <person name="Cullen D."/>
            <person name="Martin F."/>
            <person name="Rosso M.-N."/>
            <person name="Henrissat B."/>
            <person name="Hibbett D."/>
            <person name="Martinez A.T."/>
            <person name="Grigoriev I.V."/>
        </authorList>
    </citation>
    <scope>NUCLEOTIDE SEQUENCE</scope>
    <source>
        <strain evidence="8">AH 40177</strain>
    </source>
</reference>
<feature type="coiled-coil region" evidence="7">
    <location>
        <begin position="468"/>
        <end position="519"/>
    </location>
</feature>
<gene>
    <name evidence="8" type="ORF">BDP27DRAFT_1222792</name>
</gene>
<evidence type="ECO:0000313" key="8">
    <source>
        <dbReference type="EMBL" id="KAF9069287.1"/>
    </source>
</evidence>
<evidence type="ECO:0000256" key="2">
    <source>
        <dbReference type="ARBA" id="ARBA00005543"/>
    </source>
</evidence>
<evidence type="ECO:0000256" key="5">
    <source>
        <dbReference type="ARBA" id="ARBA00023128"/>
    </source>
</evidence>
<protein>
    <recommendedName>
        <fullName evidence="3">Altered inheritance of mitochondria protein 9, mitochondrial</fullName>
    </recommendedName>
    <alternativeName>
        <fullName evidence="6">Found in mitochondrial proteome protein 29</fullName>
    </alternativeName>
</protein>
<evidence type="ECO:0000256" key="1">
    <source>
        <dbReference type="ARBA" id="ARBA00004173"/>
    </source>
</evidence>
<dbReference type="InterPro" id="IPR051035">
    <property type="entry name" value="Mito_inheritance_9"/>
</dbReference>
<dbReference type="InterPro" id="IPR011009">
    <property type="entry name" value="Kinase-like_dom_sf"/>
</dbReference>
<comment type="similarity">
    <text evidence="2">Belongs to the AIM9 family.</text>
</comment>
<evidence type="ECO:0000256" key="4">
    <source>
        <dbReference type="ARBA" id="ARBA00022946"/>
    </source>
</evidence>